<keyword evidence="4 7" id="KW-0812">Transmembrane</keyword>
<dbReference type="AlphaFoldDB" id="A0A5B8LDX8"/>
<keyword evidence="5 7" id="KW-1133">Transmembrane helix</keyword>
<keyword evidence="6 7" id="KW-0472">Membrane</keyword>
<comment type="subcellular location">
    <subcellularLocation>
        <location evidence="1 7">Cell membrane</location>
        <topology evidence="1 7">Multi-pass membrane protein</topology>
    </subcellularLocation>
</comment>
<accession>A0A5B8LDX8</accession>
<dbReference type="EMBL" id="CP042306">
    <property type="protein sequence ID" value="QDZ06263.1"/>
    <property type="molecule type" value="Genomic_DNA"/>
</dbReference>
<dbReference type="InterPro" id="IPR002771">
    <property type="entry name" value="Multi_antbiot-R_MarC"/>
</dbReference>
<dbReference type="NCBIfam" id="TIGR00427">
    <property type="entry name" value="NAAT family transporter"/>
    <property type="match status" value="1"/>
</dbReference>
<organism evidence="8 9">
    <name type="scientific">Sphingomonas panacisoli</name>
    <dbReference type="NCBI Taxonomy" id="1813879"/>
    <lineage>
        <taxon>Bacteria</taxon>
        <taxon>Pseudomonadati</taxon>
        <taxon>Pseudomonadota</taxon>
        <taxon>Alphaproteobacteria</taxon>
        <taxon>Sphingomonadales</taxon>
        <taxon>Sphingomonadaceae</taxon>
        <taxon>Sphingomonas</taxon>
    </lineage>
</organism>
<evidence type="ECO:0000256" key="4">
    <source>
        <dbReference type="ARBA" id="ARBA00022692"/>
    </source>
</evidence>
<comment type="caution">
    <text evidence="7">Lacks conserved residue(s) required for the propagation of feature annotation.</text>
</comment>
<dbReference type="Pfam" id="PF01914">
    <property type="entry name" value="MarC"/>
    <property type="match status" value="1"/>
</dbReference>
<feature type="transmembrane region" description="Helical" evidence="7">
    <location>
        <begin position="70"/>
        <end position="90"/>
    </location>
</feature>
<evidence type="ECO:0000313" key="8">
    <source>
        <dbReference type="EMBL" id="QDZ06263.1"/>
    </source>
</evidence>
<keyword evidence="9" id="KW-1185">Reference proteome</keyword>
<sequence length="208" mass="21784">MIELYLSAFVTFFVVIDPPGCAPIYAGLTKGATPAHRRAMAVRAVIVAAIILFVFAAVGEAILHALGVSLPAFSIAGGIMLFLIALEMVFEKRTERREDRAAKVASTPEVEDVSIFPMAMPMIAGPGSIASVMLTMGRNHGFERVAVVIAALATVLVLTLLALLAAGPLMRLLGARVESVITRILGVLLGALAVQFVIDGIGKAFGLS</sequence>
<evidence type="ECO:0000256" key="6">
    <source>
        <dbReference type="ARBA" id="ARBA00023136"/>
    </source>
</evidence>
<feature type="transmembrane region" description="Helical" evidence="7">
    <location>
        <begin position="6"/>
        <end position="28"/>
    </location>
</feature>
<dbReference type="PANTHER" id="PTHR33508:SF1">
    <property type="entry name" value="UPF0056 MEMBRANE PROTEIN YHCE"/>
    <property type="match status" value="1"/>
</dbReference>
<evidence type="ECO:0000256" key="3">
    <source>
        <dbReference type="ARBA" id="ARBA00022475"/>
    </source>
</evidence>
<comment type="similarity">
    <text evidence="2 7">Belongs to the UPF0056 (MarC) family.</text>
</comment>
<dbReference type="GO" id="GO:0005886">
    <property type="term" value="C:plasma membrane"/>
    <property type="evidence" value="ECO:0007669"/>
    <property type="project" value="UniProtKB-SubCell"/>
</dbReference>
<dbReference type="KEGG" id="spai:FPZ24_01230"/>
<evidence type="ECO:0000256" key="7">
    <source>
        <dbReference type="RuleBase" id="RU362048"/>
    </source>
</evidence>
<dbReference type="OrthoDB" id="21094at2"/>
<evidence type="ECO:0000256" key="1">
    <source>
        <dbReference type="ARBA" id="ARBA00004651"/>
    </source>
</evidence>
<keyword evidence="3" id="KW-1003">Cell membrane</keyword>
<evidence type="ECO:0000313" key="9">
    <source>
        <dbReference type="Proteomes" id="UP000315673"/>
    </source>
</evidence>
<dbReference type="PANTHER" id="PTHR33508">
    <property type="entry name" value="UPF0056 MEMBRANE PROTEIN YHCE"/>
    <property type="match status" value="1"/>
</dbReference>
<feature type="transmembrane region" description="Helical" evidence="7">
    <location>
        <begin position="40"/>
        <end position="58"/>
    </location>
</feature>
<dbReference type="RefSeq" id="WP_146569347.1">
    <property type="nucleotide sequence ID" value="NZ_CP042306.1"/>
</dbReference>
<dbReference type="Proteomes" id="UP000315673">
    <property type="component" value="Chromosome"/>
</dbReference>
<feature type="transmembrane region" description="Helical" evidence="7">
    <location>
        <begin position="180"/>
        <end position="198"/>
    </location>
</feature>
<protein>
    <recommendedName>
        <fullName evidence="7">UPF0056 membrane protein</fullName>
    </recommendedName>
</protein>
<reference evidence="8 9" key="1">
    <citation type="submission" date="2019-07" db="EMBL/GenBank/DDBJ databases">
        <title>Full genome sequence of Sphingomonas sp. 4R-6-7(HKS19).</title>
        <authorList>
            <person name="Im W.-T."/>
        </authorList>
    </citation>
    <scope>NUCLEOTIDE SEQUENCE [LARGE SCALE GENOMIC DNA]</scope>
    <source>
        <strain evidence="8 9">HKS19</strain>
    </source>
</reference>
<gene>
    <name evidence="8" type="ORF">FPZ24_01230</name>
</gene>
<evidence type="ECO:0000256" key="5">
    <source>
        <dbReference type="ARBA" id="ARBA00022989"/>
    </source>
</evidence>
<evidence type="ECO:0000256" key="2">
    <source>
        <dbReference type="ARBA" id="ARBA00009784"/>
    </source>
</evidence>
<name>A0A5B8LDX8_9SPHN</name>
<feature type="transmembrane region" description="Helical" evidence="7">
    <location>
        <begin position="145"/>
        <end position="168"/>
    </location>
</feature>
<proteinExistence type="inferred from homology"/>